<dbReference type="InterPro" id="IPR011990">
    <property type="entry name" value="TPR-like_helical_dom_sf"/>
</dbReference>
<dbReference type="PROSITE" id="PS50005">
    <property type="entry name" value="TPR"/>
    <property type="match status" value="11"/>
</dbReference>
<dbReference type="SUPFAM" id="SSF48452">
    <property type="entry name" value="TPR-like"/>
    <property type="match status" value="3"/>
</dbReference>
<dbReference type="EMBL" id="CAJNOL010002271">
    <property type="protein sequence ID" value="CAF1482605.1"/>
    <property type="molecule type" value="Genomic_DNA"/>
</dbReference>
<feature type="repeat" description="TPR" evidence="3">
    <location>
        <begin position="506"/>
        <end position="539"/>
    </location>
</feature>
<evidence type="ECO:0000313" key="8">
    <source>
        <dbReference type="Proteomes" id="UP000663854"/>
    </source>
</evidence>
<feature type="repeat" description="TPR" evidence="3">
    <location>
        <begin position="464"/>
        <end position="497"/>
    </location>
</feature>
<feature type="repeat" description="TPR" evidence="3">
    <location>
        <begin position="632"/>
        <end position="665"/>
    </location>
</feature>
<proteinExistence type="predicted"/>
<feature type="repeat" description="TPR" evidence="3">
    <location>
        <begin position="716"/>
        <end position="749"/>
    </location>
</feature>
<feature type="repeat" description="TPR" evidence="3">
    <location>
        <begin position="548"/>
        <end position="581"/>
    </location>
</feature>
<dbReference type="Gene3D" id="3.90.176.10">
    <property type="entry name" value="Toxin ADP-ribosyltransferase, Chain A, domain 1"/>
    <property type="match status" value="1"/>
</dbReference>
<keyword evidence="1" id="KW-0677">Repeat</keyword>
<dbReference type="Proteomes" id="UP000663870">
    <property type="component" value="Unassembled WGS sequence"/>
</dbReference>
<accession>A0A813SJK9</accession>
<dbReference type="PANTHER" id="PTHR45641">
    <property type="entry name" value="TETRATRICOPEPTIDE REPEAT PROTEIN (AFU_ORTHOLOGUE AFUA_6G03870)"/>
    <property type="match status" value="1"/>
</dbReference>
<evidence type="ECO:0000256" key="4">
    <source>
        <dbReference type="SAM" id="MobiDB-lite"/>
    </source>
</evidence>
<feature type="compositionally biased region" description="Basic and acidic residues" evidence="4">
    <location>
        <begin position="934"/>
        <end position="943"/>
    </location>
</feature>
<name>A0A813SJK9_9BILA</name>
<evidence type="ECO:0000256" key="3">
    <source>
        <dbReference type="PROSITE-ProRule" id="PRU00339"/>
    </source>
</evidence>
<evidence type="ECO:0000256" key="2">
    <source>
        <dbReference type="ARBA" id="ARBA00022803"/>
    </source>
</evidence>
<dbReference type="GO" id="GO:0005576">
    <property type="term" value="C:extracellular region"/>
    <property type="evidence" value="ECO:0007669"/>
    <property type="project" value="InterPro"/>
</dbReference>
<protein>
    <recommendedName>
        <fullName evidence="5">ADP ribosyltransferase domain-containing protein</fullName>
    </recommendedName>
</protein>
<dbReference type="InterPro" id="IPR003540">
    <property type="entry name" value="ADP-ribosyltransferase"/>
</dbReference>
<comment type="caution">
    <text evidence="6">The sequence shown here is derived from an EMBL/GenBank/DDBJ whole genome shotgun (WGS) entry which is preliminary data.</text>
</comment>
<dbReference type="Gene3D" id="1.25.40.10">
    <property type="entry name" value="Tetratricopeptide repeat domain"/>
    <property type="match status" value="4"/>
</dbReference>
<dbReference type="AlphaFoldDB" id="A0A813SJK9"/>
<feature type="compositionally biased region" description="Polar residues" evidence="4">
    <location>
        <begin position="944"/>
        <end position="954"/>
    </location>
</feature>
<feature type="repeat" description="TPR" evidence="3">
    <location>
        <begin position="590"/>
        <end position="623"/>
    </location>
</feature>
<gene>
    <name evidence="7" type="ORF">JXQ802_LOCUS39391</name>
    <name evidence="6" type="ORF">PYM288_LOCUS4398</name>
</gene>
<evidence type="ECO:0000256" key="1">
    <source>
        <dbReference type="ARBA" id="ARBA00022737"/>
    </source>
</evidence>
<dbReference type="Pfam" id="PF13424">
    <property type="entry name" value="TPR_12"/>
    <property type="match status" value="5"/>
</dbReference>
<evidence type="ECO:0000313" key="7">
    <source>
        <dbReference type="EMBL" id="CAF1482605.1"/>
    </source>
</evidence>
<dbReference type="EMBL" id="CAJNOH010000039">
    <property type="protein sequence ID" value="CAF0796541.1"/>
    <property type="molecule type" value="Genomic_DNA"/>
</dbReference>
<feature type="region of interest" description="Disordered" evidence="4">
    <location>
        <begin position="915"/>
        <end position="960"/>
    </location>
</feature>
<keyword evidence="2 3" id="KW-0802">TPR repeat</keyword>
<sequence length="987" mass="113643">MNKKVLKIIINTNDGKENKKTSKFSRFRSHSRVIQNFVLVWLDPNINGKLNDEHREIVSQVRSIISNMKIFSDVDQCVDFLRKIKNEKAFMIVSGVLGQQVIHRIHNISKLDSIYVFCGLKLKHEQWAQNWTKVKGVFTQIVPICDLLKQTIQKYEQNFISLSFVTPTNVSDQNLDQLDQSFMYTQILKEILLEIKYNDQSLKDFISYCQDKYGSDPNELDVIKRFAEDYRKHSPIYWYTHPGFIHSMVNQSLRTHEVDTIIKMGFFIQDLHEEINKLHIKQTNNQDKQSFIVYRGQGLSKEEFEKLLKAKGGLMSFNSFLSTSKNREVSLEFSQDALNNLELVGVLFKMVIDPSELATPYAFIDNDSYFKSEEEVLFSMHTVFRIGEIKQIQKNNRLYQVILTLTNSRNKQLSALTELLRDETRGSTGWHRLGMLLIKLGKFDKAEQVYKALFGFNTDENEKALLYHQLGLIKRNQGDYAEALSSYKQALNIYQKSRSSDDLDLATTYNNIGQVYNNMGDYQQAHSYYKNSFEIYKHNLPDDHPSLAISYNNIGLVLKNMGDYNQALKSHEKALEIEQKTLPLNHPSFATSYKNIGLVYSNMGEYSKALSFHEKALEIEQKTLPSNHPSLAISYNNIGLLYDSMGEYSKALSFYEKTLEIYQENLPQNHPDFAMCYNNIGSVYKNMGEYSKALLFYKKTLDIEEKSLTSNHPSLAISYSNIGMVYDCTGQYQKALSSHKKALEICQKTLPSEHPILAISYNNIGSVYDNMGDYKTALTYYKTTLEIEQKVLPPNHPDLATSYNNIGLVYDNLGEYLKALSSHEKALEIYQKTLPSNHPNLANSYNNIGLAYQKIQEYSKALSFYEKALEIRQKILSPNHLDLISCYANISQLYEIIGKHSMALSFYEQLVQAREKPVSQDDPTSTGTYSNIDRISDKNEDALKTSSPSKSTGVIKQESLDRKFPRRTNFRTKTKIDKKVNVICNCE</sequence>
<feature type="repeat" description="TPR" evidence="3">
    <location>
        <begin position="674"/>
        <end position="707"/>
    </location>
</feature>
<evidence type="ECO:0000313" key="9">
    <source>
        <dbReference type="Proteomes" id="UP000663870"/>
    </source>
</evidence>
<dbReference type="PROSITE" id="PS51996">
    <property type="entry name" value="TR_MART"/>
    <property type="match status" value="1"/>
</dbReference>
<feature type="repeat" description="TPR" evidence="3">
    <location>
        <begin position="758"/>
        <end position="791"/>
    </location>
</feature>
<keyword evidence="9" id="KW-1185">Reference proteome</keyword>
<dbReference type="PANTHER" id="PTHR45641:SF1">
    <property type="entry name" value="AAA+ ATPASE DOMAIN-CONTAINING PROTEIN"/>
    <property type="match status" value="1"/>
</dbReference>
<dbReference type="InterPro" id="IPR019734">
    <property type="entry name" value="TPR_rpt"/>
</dbReference>
<dbReference type="Pfam" id="PF03496">
    <property type="entry name" value="ADPrib_exo_Tox"/>
    <property type="match status" value="1"/>
</dbReference>
<feature type="repeat" description="TPR" evidence="3">
    <location>
        <begin position="842"/>
        <end position="875"/>
    </location>
</feature>
<dbReference type="PROSITE" id="PS50293">
    <property type="entry name" value="TPR_REGION"/>
    <property type="match status" value="8"/>
</dbReference>
<reference evidence="6" key="1">
    <citation type="submission" date="2021-02" db="EMBL/GenBank/DDBJ databases">
        <authorList>
            <person name="Nowell W R."/>
        </authorList>
    </citation>
    <scope>NUCLEOTIDE SEQUENCE</scope>
</reference>
<evidence type="ECO:0000313" key="6">
    <source>
        <dbReference type="EMBL" id="CAF0796541.1"/>
    </source>
</evidence>
<feature type="repeat" description="TPR" evidence="3">
    <location>
        <begin position="427"/>
        <end position="460"/>
    </location>
</feature>
<feature type="repeat" description="TPR" evidence="3">
    <location>
        <begin position="800"/>
        <end position="833"/>
    </location>
</feature>
<feature type="compositionally biased region" description="Polar residues" evidence="4">
    <location>
        <begin position="921"/>
        <end position="933"/>
    </location>
</feature>
<feature type="domain" description="ADP ribosyltransferase" evidence="5">
    <location>
        <begin position="236"/>
        <end position="402"/>
    </location>
</feature>
<dbReference type="Proteomes" id="UP000663854">
    <property type="component" value="Unassembled WGS sequence"/>
</dbReference>
<dbReference type="Pfam" id="PF13181">
    <property type="entry name" value="TPR_8"/>
    <property type="match status" value="1"/>
</dbReference>
<dbReference type="SMART" id="SM00028">
    <property type="entry name" value="TPR"/>
    <property type="match status" value="12"/>
</dbReference>
<dbReference type="Pfam" id="PF00515">
    <property type="entry name" value="TPR_1"/>
    <property type="match status" value="1"/>
</dbReference>
<organism evidence="6 8">
    <name type="scientific">Rotaria sordida</name>
    <dbReference type="NCBI Taxonomy" id="392033"/>
    <lineage>
        <taxon>Eukaryota</taxon>
        <taxon>Metazoa</taxon>
        <taxon>Spiralia</taxon>
        <taxon>Gnathifera</taxon>
        <taxon>Rotifera</taxon>
        <taxon>Eurotatoria</taxon>
        <taxon>Bdelloidea</taxon>
        <taxon>Philodinida</taxon>
        <taxon>Philodinidae</taxon>
        <taxon>Rotaria</taxon>
    </lineage>
</organism>
<evidence type="ECO:0000259" key="5">
    <source>
        <dbReference type="Pfam" id="PF03496"/>
    </source>
</evidence>
<dbReference type="SUPFAM" id="SSF56399">
    <property type="entry name" value="ADP-ribosylation"/>
    <property type="match status" value="1"/>
</dbReference>